<dbReference type="RefSeq" id="WP_014901816.1">
    <property type="nucleotide sequence ID" value="NC_018515.1"/>
</dbReference>
<evidence type="ECO:0000313" key="2">
    <source>
        <dbReference type="EMBL" id="AFQ42896.1"/>
    </source>
</evidence>
<dbReference type="SUPFAM" id="SSF54637">
    <property type="entry name" value="Thioesterase/thiol ester dehydrase-isomerase"/>
    <property type="match status" value="1"/>
</dbReference>
<dbReference type="OrthoDB" id="160199at2"/>
<gene>
    <name evidence="2" type="ordered locus">Desmer_0866</name>
</gene>
<organism evidence="2 3">
    <name type="scientific">Desulfosporosinus meridiei (strain ATCC BAA-275 / DSM 13257 / KCTC 12902 / NCIMB 13706 / S10)</name>
    <dbReference type="NCBI Taxonomy" id="768704"/>
    <lineage>
        <taxon>Bacteria</taxon>
        <taxon>Bacillati</taxon>
        <taxon>Bacillota</taxon>
        <taxon>Clostridia</taxon>
        <taxon>Eubacteriales</taxon>
        <taxon>Desulfitobacteriaceae</taxon>
        <taxon>Desulfosporosinus</taxon>
    </lineage>
</organism>
<feature type="domain" description="FAS1-like dehydratase" evidence="1">
    <location>
        <begin position="38"/>
        <end position="117"/>
    </location>
</feature>
<sequence length="132" mass="14609">MISKELIGRESEAIALKIRLEDVRRFAEAIGVRFDGRVPATFVGTLVQANIPGVQLPTPGMIHGEQRITYYRPLNVGDSLTYKKSIKDVYEGRGKFGKNTFIVLETTGYDLTGELVFSSSSVLIQPSKEEGE</sequence>
<dbReference type="InterPro" id="IPR039569">
    <property type="entry name" value="FAS1-like_DH_region"/>
</dbReference>
<proteinExistence type="predicted"/>
<keyword evidence="3" id="KW-1185">Reference proteome</keyword>
<accession>J7IW16</accession>
<name>J7IW16_DESMD</name>
<reference evidence="2 3" key="1">
    <citation type="journal article" date="2012" name="J. Bacteriol.">
        <title>Complete genome sequences of Desulfosporosinus orientis DSM765T, Desulfosporosinus youngiae DSM17734T, Desulfosporosinus meridiei DSM13257T, and Desulfosporosinus acidiphilus DSM22704T.</title>
        <authorList>
            <person name="Pester M."/>
            <person name="Brambilla E."/>
            <person name="Alazard D."/>
            <person name="Rattei T."/>
            <person name="Weinmaier T."/>
            <person name="Han J."/>
            <person name="Lucas S."/>
            <person name="Lapidus A."/>
            <person name="Cheng J.F."/>
            <person name="Goodwin L."/>
            <person name="Pitluck S."/>
            <person name="Peters L."/>
            <person name="Ovchinnikova G."/>
            <person name="Teshima H."/>
            <person name="Detter J.C."/>
            <person name="Han C.S."/>
            <person name="Tapia R."/>
            <person name="Land M.L."/>
            <person name="Hauser L."/>
            <person name="Kyrpides N.C."/>
            <person name="Ivanova N.N."/>
            <person name="Pagani I."/>
            <person name="Huntmann M."/>
            <person name="Wei C.L."/>
            <person name="Davenport K.W."/>
            <person name="Daligault H."/>
            <person name="Chain P.S."/>
            <person name="Chen A."/>
            <person name="Mavromatis K."/>
            <person name="Markowitz V."/>
            <person name="Szeto E."/>
            <person name="Mikhailova N."/>
            <person name="Pati A."/>
            <person name="Wagner M."/>
            <person name="Woyke T."/>
            <person name="Ollivier B."/>
            <person name="Klenk H.P."/>
            <person name="Spring S."/>
            <person name="Loy A."/>
        </authorList>
    </citation>
    <scope>NUCLEOTIDE SEQUENCE [LARGE SCALE GENOMIC DNA]</scope>
    <source>
        <strain evidence="3">ATCC BAA-275 / DSM 13257 / NCIMB 13706 / S10</strain>
    </source>
</reference>
<dbReference type="InterPro" id="IPR029069">
    <property type="entry name" value="HotDog_dom_sf"/>
</dbReference>
<dbReference type="Proteomes" id="UP000005262">
    <property type="component" value="Chromosome"/>
</dbReference>
<reference evidence="3" key="2">
    <citation type="submission" date="2012-08" db="EMBL/GenBank/DDBJ databases">
        <title>Finished genome of Desulfosporosinus meridiei DSM 13257.</title>
        <authorList>
            <person name="Huntemann M."/>
            <person name="Wei C.-L."/>
            <person name="Han J."/>
            <person name="Detter J.C."/>
            <person name="Han C."/>
            <person name="Davenport K."/>
            <person name="Daligault H."/>
            <person name="Erkkila T."/>
            <person name="Gu W."/>
            <person name="Munk A.C.C."/>
            <person name="Teshima H."/>
            <person name="Xu Y."/>
            <person name="Chain P."/>
            <person name="Tapia R."/>
            <person name="Chen A."/>
            <person name="Krypides N."/>
            <person name="Mavromatis K."/>
            <person name="Markowitz V."/>
            <person name="Szeto E."/>
            <person name="Ivanova N."/>
            <person name="Mikhailova N."/>
            <person name="Ovchinnikova G."/>
            <person name="Pagani I."/>
            <person name="Pati A."/>
            <person name="Goodwin L."/>
            <person name="Peters L."/>
            <person name="Pitluck S."/>
            <person name="Woyke T."/>
            <person name="Pester M."/>
            <person name="Spring S."/>
            <person name="Ollivier B."/>
            <person name="Rattei T."/>
            <person name="Klenk H.-P."/>
            <person name="Wagner M."/>
            <person name="Loy A."/>
        </authorList>
    </citation>
    <scope>NUCLEOTIDE SEQUENCE [LARGE SCALE GENOMIC DNA]</scope>
    <source>
        <strain evidence="3">ATCC BAA-275 / DSM 13257 / NCIMB 13706 / S10</strain>
    </source>
</reference>
<dbReference type="EMBL" id="CP003629">
    <property type="protein sequence ID" value="AFQ42896.1"/>
    <property type="molecule type" value="Genomic_DNA"/>
</dbReference>
<dbReference type="Gene3D" id="3.10.129.10">
    <property type="entry name" value="Hotdog Thioesterase"/>
    <property type="match status" value="1"/>
</dbReference>
<dbReference type="eggNOG" id="COG2030">
    <property type="taxonomic scope" value="Bacteria"/>
</dbReference>
<dbReference type="AlphaFoldDB" id="J7IW16"/>
<evidence type="ECO:0000259" key="1">
    <source>
        <dbReference type="Pfam" id="PF13452"/>
    </source>
</evidence>
<protein>
    <recommendedName>
        <fullName evidence="1">FAS1-like dehydratase domain-containing protein</fullName>
    </recommendedName>
</protein>
<dbReference type="Pfam" id="PF13452">
    <property type="entry name" value="FAS1_DH_region"/>
    <property type="match status" value="1"/>
</dbReference>
<dbReference type="HOGENOM" id="CLU_116276_1_0_9"/>
<dbReference type="KEGG" id="dmi:Desmer_0866"/>
<evidence type="ECO:0000313" key="3">
    <source>
        <dbReference type="Proteomes" id="UP000005262"/>
    </source>
</evidence>
<dbReference type="STRING" id="768704.Desmer_0866"/>